<dbReference type="Pfam" id="PF01564">
    <property type="entry name" value="Spermine_synth"/>
    <property type="match status" value="1"/>
</dbReference>
<gene>
    <name evidence="2" type="ORF">UW60_C0014G0003</name>
</gene>
<dbReference type="EMBL" id="LCIY01000014">
    <property type="protein sequence ID" value="KKT67039.1"/>
    <property type="molecule type" value="Genomic_DNA"/>
</dbReference>
<keyword evidence="1" id="KW-0620">Polyamine biosynthesis</keyword>
<organism evidence="2 3">
    <name type="scientific">Candidatus Woesebacteria bacterium GW2011_GWA2_44_33</name>
    <dbReference type="NCBI Taxonomy" id="1618564"/>
    <lineage>
        <taxon>Bacteria</taxon>
        <taxon>Candidatus Woeseibacteriota</taxon>
    </lineage>
</organism>
<dbReference type="SUPFAM" id="SSF53335">
    <property type="entry name" value="S-adenosyl-L-methionine-dependent methyltransferases"/>
    <property type="match status" value="1"/>
</dbReference>
<dbReference type="InterPro" id="IPR029063">
    <property type="entry name" value="SAM-dependent_MTases_sf"/>
</dbReference>
<name>A0A0G1M529_9BACT</name>
<comment type="caution">
    <text evidence="2">The sequence shown here is derived from an EMBL/GenBank/DDBJ whole genome shotgun (WGS) entry which is preliminary data.</text>
</comment>
<evidence type="ECO:0000313" key="3">
    <source>
        <dbReference type="Proteomes" id="UP000034826"/>
    </source>
</evidence>
<dbReference type="AlphaFoldDB" id="A0A0G1M529"/>
<dbReference type="GO" id="GO:0006596">
    <property type="term" value="P:polyamine biosynthetic process"/>
    <property type="evidence" value="ECO:0007669"/>
    <property type="project" value="UniProtKB-KW"/>
</dbReference>
<evidence type="ECO:0000256" key="1">
    <source>
        <dbReference type="ARBA" id="ARBA00023115"/>
    </source>
</evidence>
<protein>
    <submittedName>
        <fullName evidence="2">Spermidine synthase</fullName>
    </submittedName>
</protein>
<evidence type="ECO:0000313" key="2">
    <source>
        <dbReference type="EMBL" id="KKT67039.1"/>
    </source>
</evidence>
<proteinExistence type="predicted"/>
<dbReference type="PANTHER" id="PTHR43317:SF1">
    <property type="entry name" value="THERMOSPERMINE SYNTHASE ACAULIS5"/>
    <property type="match status" value="1"/>
</dbReference>
<reference evidence="2 3" key="1">
    <citation type="journal article" date="2015" name="Nature">
        <title>rRNA introns, odd ribosomes, and small enigmatic genomes across a large radiation of phyla.</title>
        <authorList>
            <person name="Brown C.T."/>
            <person name="Hug L.A."/>
            <person name="Thomas B.C."/>
            <person name="Sharon I."/>
            <person name="Castelle C.J."/>
            <person name="Singh A."/>
            <person name="Wilkins M.J."/>
            <person name="Williams K.H."/>
            <person name="Banfield J.F."/>
        </authorList>
    </citation>
    <scope>NUCLEOTIDE SEQUENCE [LARGE SCALE GENOMIC DNA]</scope>
</reference>
<dbReference type="PANTHER" id="PTHR43317">
    <property type="entry name" value="THERMOSPERMINE SYNTHASE ACAULIS5"/>
    <property type="match status" value="1"/>
</dbReference>
<dbReference type="Proteomes" id="UP000034826">
    <property type="component" value="Unassembled WGS sequence"/>
</dbReference>
<sequence length="218" mass="25363">MREIYIDNSMSLRHLFFPQTLKLPDSKFNHHISINLYFLQPTLHVDGLIESGDILTHIWKTGIKKLIPKYFIPKTILILGLGGGSNTLLVRRLYPKAKITAVEIDPFMVEISRKYFGTGKIKNLEIIVDDALDFAANLTPNNHYDLILVDCFEGKYIPHKLEDLNFMQQLKDHSRYTLINRIHWYDHYLPTINFMRSLSTRFVFVTARTVSNLIISLV</sequence>
<accession>A0A0G1M529</accession>
<dbReference type="CDD" id="cd02440">
    <property type="entry name" value="AdoMet_MTases"/>
    <property type="match status" value="1"/>
</dbReference>
<dbReference type="Gene3D" id="3.40.50.150">
    <property type="entry name" value="Vaccinia Virus protein VP39"/>
    <property type="match status" value="1"/>
</dbReference>